<feature type="compositionally biased region" description="Low complexity" evidence="1">
    <location>
        <begin position="1"/>
        <end position="10"/>
    </location>
</feature>
<dbReference type="AlphaFoldDB" id="A0AAV4XTS8"/>
<evidence type="ECO:0000313" key="3">
    <source>
        <dbReference type="Proteomes" id="UP001054945"/>
    </source>
</evidence>
<organism evidence="2 3">
    <name type="scientific">Caerostris extrusa</name>
    <name type="common">Bark spider</name>
    <name type="synonym">Caerostris bankana</name>
    <dbReference type="NCBI Taxonomy" id="172846"/>
    <lineage>
        <taxon>Eukaryota</taxon>
        <taxon>Metazoa</taxon>
        <taxon>Ecdysozoa</taxon>
        <taxon>Arthropoda</taxon>
        <taxon>Chelicerata</taxon>
        <taxon>Arachnida</taxon>
        <taxon>Araneae</taxon>
        <taxon>Araneomorphae</taxon>
        <taxon>Entelegynae</taxon>
        <taxon>Araneoidea</taxon>
        <taxon>Araneidae</taxon>
        <taxon>Caerostris</taxon>
    </lineage>
</organism>
<evidence type="ECO:0000313" key="2">
    <source>
        <dbReference type="EMBL" id="GIY97396.1"/>
    </source>
</evidence>
<accession>A0AAV4XTS8</accession>
<evidence type="ECO:0000256" key="1">
    <source>
        <dbReference type="SAM" id="MobiDB-lite"/>
    </source>
</evidence>
<reference evidence="2 3" key="1">
    <citation type="submission" date="2021-06" db="EMBL/GenBank/DDBJ databases">
        <title>Caerostris extrusa draft genome.</title>
        <authorList>
            <person name="Kono N."/>
            <person name="Arakawa K."/>
        </authorList>
    </citation>
    <scope>NUCLEOTIDE SEQUENCE [LARGE SCALE GENOMIC DNA]</scope>
</reference>
<dbReference type="Proteomes" id="UP001054945">
    <property type="component" value="Unassembled WGS sequence"/>
</dbReference>
<protein>
    <submittedName>
        <fullName evidence="2">Uncharacterized protein</fullName>
    </submittedName>
</protein>
<sequence>MADLPPSSLLLPPPQRSPSLCPAREQHSFYIKKIHERGGSTLSEQRLNIGGCQRERMAVHLGREVCKLSLMGGLGSQPRYLAWL</sequence>
<name>A0AAV4XTS8_CAEEX</name>
<keyword evidence="3" id="KW-1185">Reference proteome</keyword>
<comment type="caution">
    <text evidence="2">The sequence shown here is derived from an EMBL/GenBank/DDBJ whole genome shotgun (WGS) entry which is preliminary data.</text>
</comment>
<gene>
    <name evidence="2" type="ORF">CEXT_625091</name>
</gene>
<feature type="region of interest" description="Disordered" evidence="1">
    <location>
        <begin position="1"/>
        <end position="21"/>
    </location>
</feature>
<proteinExistence type="predicted"/>
<dbReference type="EMBL" id="BPLR01000776">
    <property type="protein sequence ID" value="GIY97396.1"/>
    <property type="molecule type" value="Genomic_DNA"/>
</dbReference>